<dbReference type="GO" id="GO:0016491">
    <property type="term" value="F:oxidoreductase activity"/>
    <property type="evidence" value="ECO:0007669"/>
    <property type="project" value="UniProtKB-KW"/>
</dbReference>
<keyword evidence="4" id="KW-0285">Flavoprotein</keyword>
<evidence type="ECO:0000256" key="3">
    <source>
        <dbReference type="ARBA" id="ARBA00013219"/>
    </source>
</evidence>
<dbReference type="OrthoDB" id="333024at2759"/>
<evidence type="ECO:0000313" key="12">
    <source>
        <dbReference type="Proteomes" id="UP000186136"/>
    </source>
</evidence>
<dbReference type="PRINTS" id="PR00419">
    <property type="entry name" value="ADXRDTASE"/>
</dbReference>
<evidence type="ECO:0000256" key="9">
    <source>
        <dbReference type="PIRSR" id="PIRSR000362-1"/>
    </source>
</evidence>
<feature type="binding site" evidence="9">
    <location>
        <position position="153"/>
    </location>
    <ligand>
        <name>FAD</name>
        <dbReference type="ChEBI" id="CHEBI:57692"/>
    </ligand>
</feature>
<dbReference type="InterPro" id="IPR036188">
    <property type="entry name" value="FAD/NAD-bd_sf"/>
</dbReference>
<proteinExistence type="inferred from homology"/>
<dbReference type="PANTHER" id="PTHR48467:SF1">
    <property type="entry name" value="GLUTAMATE SYNTHASE 1 [NADH], CHLOROPLASTIC-LIKE"/>
    <property type="match status" value="1"/>
</dbReference>
<comment type="caution">
    <text evidence="11">The sequence shown here is derived from an EMBL/GenBank/DDBJ whole genome shotgun (WGS) entry which is preliminary data.</text>
</comment>
<feature type="binding site" evidence="9">
    <location>
        <position position="192"/>
    </location>
    <ligand>
        <name>FAD</name>
        <dbReference type="ChEBI" id="CHEBI:57692"/>
    </ligand>
</feature>
<comment type="cofactor">
    <cofactor evidence="1 9">
        <name>FAD</name>
        <dbReference type="ChEBI" id="CHEBI:57692"/>
    </cofactor>
</comment>
<evidence type="ECO:0000256" key="2">
    <source>
        <dbReference type="ARBA" id="ARBA00008312"/>
    </source>
</evidence>
<dbReference type="InterPro" id="IPR007303">
    <property type="entry name" value="TIP41-like"/>
</dbReference>
<organism evidence="11 12">
    <name type="scientific">Pichia membranifaciens</name>
    <dbReference type="NCBI Taxonomy" id="4926"/>
    <lineage>
        <taxon>Eukaryota</taxon>
        <taxon>Fungi</taxon>
        <taxon>Dikarya</taxon>
        <taxon>Ascomycota</taxon>
        <taxon>Saccharomycotina</taxon>
        <taxon>Pichiomycetes</taxon>
        <taxon>Pichiales</taxon>
        <taxon>Pichiaceae</taxon>
        <taxon>Pichia</taxon>
    </lineage>
</organism>
<accession>A0A1Q2YAW3</accession>
<dbReference type="AlphaFoldDB" id="A0A1Q2YAW3"/>
<feature type="binding site" evidence="10">
    <location>
        <position position="497"/>
    </location>
    <ligand>
        <name>NADP(+)</name>
        <dbReference type="ChEBI" id="CHEBI:58349"/>
    </ligand>
</feature>
<dbReference type="EC" id="1.18.1.6" evidence="3"/>
<protein>
    <recommendedName>
        <fullName evidence="3">adrenodoxin-NADP(+) reductase</fullName>
        <ecNumber evidence="3">1.18.1.6</ecNumber>
    </recommendedName>
</protein>
<evidence type="ECO:0000256" key="1">
    <source>
        <dbReference type="ARBA" id="ARBA00001974"/>
    </source>
</evidence>
<comment type="catalytic activity">
    <reaction evidence="8">
        <text>2 reduced [adrenodoxin] + NADP(+) + H(+) = 2 oxidized [adrenodoxin] + NADPH</text>
        <dbReference type="Rhea" id="RHEA:42312"/>
        <dbReference type="Rhea" id="RHEA-COMP:9998"/>
        <dbReference type="Rhea" id="RHEA-COMP:9999"/>
        <dbReference type="ChEBI" id="CHEBI:15378"/>
        <dbReference type="ChEBI" id="CHEBI:33737"/>
        <dbReference type="ChEBI" id="CHEBI:33738"/>
        <dbReference type="ChEBI" id="CHEBI:57783"/>
        <dbReference type="ChEBI" id="CHEBI:58349"/>
        <dbReference type="EC" id="1.18.1.6"/>
    </reaction>
</comment>
<dbReference type="InterPro" id="IPR021163">
    <property type="entry name" value="Ferredox_Rdtase_adrenod"/>
</dbReference>
<dbReference type="Gene3D" id="3.40.50.720">
    <property type="entry name" value="NAD(P)-binding Rossmann-like Domain"/>
    <property type="match status" value="1"/>
</dbReference>
<evidence type="ECO:0000256" key="4">
    <source>
        <dbReference type="ARBA" id="ARBA00022630"/>
    </source>
</evidence>
<keyword evidence="5 9" id="KW-0274">FAD</keyword>
<keyword evidence="6 10" id="KW-0521">NADP</keyword>
<dbReference type="Gene3D" id="3.50.50.60">
    <property type="entry name" value="FAD/NAD(P)-binding domain"/>
    <property type="match status" value="1"/>
</dbReference>
<keyword evidence="7" id="KW-0560">Oxidoreductase</keyword>
<dbReference type="Pfam" id="PF04176">
    <property type="entry name" value="TIP41"/>
    <property type="match status" value="1"/>
</dbReference>
<keyword evidence="12" id="KW-1185">Reference proteome</keyword>
<feature type="binding site" evidence="10">
    <location>
        <begin position="318"/>
        <end position="319"/>
    </location>
    <ligand>
        <name>NADP(+)</name>
        <dbReference type="ChEBI" id="CHEBI:58349"/>
    </ligand>
</feature>
<comment type="similarity">
    <text evidence="2">Belongs to the ferredoxin--NADP reductase type 1 family.</text>
</comment>
<sequence>MFNPLDALKLVERNPEDLIQVSYADSWFKSRQLKHQNSENVSLEVYKPYDWTYTSRYKGTMIKVDDGISWIQDQDGSHAIPLDKLTSNNPIKFYDDMILYEDELGDNGISIKRKLAVVGSGPSAFYTVLNILKEKPNDFEIDMFERNPSPFGLVRYGVAPDHPEVKNCIDRFNDVAEFIPTGAFKYYGNVSVSDPDNHHERKPQLTLKDLYKNYNGVLYAYGSSSANVPELAGIEHPAVIDSFSFVGWYNGYPKHQKLKVPLEKVENVTIIGNGNVAIDIIRVLLAPPTQHWAKTDISKAAFEVLKASKVKNINVVARRGVLESKFTNKELRELLEMDKVGVYFSGWNSDEFKDELKETKLDRINKRRVSLLDKYIGKYPEDQLRDPKARTWNLQYLKSPIGVKVKDDDLLSETIFSVNKKVKSAESGKWEIQPAGKITSVPNELLILATGYKCGPLSEFEELHIPFEKGRILNDNGKVAGVENSYCVGWVANGSTGNINSTVVDSMNVSSTIVNDMCNDGDSEVKKGREGIEELLQQKGIRSVTWNDWNKIHEREIVDGSKAKKPYEKMTFKKMLEAV</sequence>
<evidence type="ECO:0000313" key="11">
    <source>
        <dbReference type="EMBL" id="GAV26677.1"/>
    </source>
</evidence>
<feature type="binding site" evidence="9">
    <location>
        <position position="145"/>
    </location>
    <ligand>
        <name>FAD</name>
        <dbReference type="ChEBI" id="CHEBI:57692"/>
    </ligand>
</feature>
<dbReference type="SUPFAM" id="SSF51971">
    <property type="entry name" value="Nucleotide-binding domain"/>
    <property type="match status" value="1"/>
</dbReference>
<evidence type="ECO:0000256" key="10">
    <source>
        <dbReference type="PIRSR" id="PIRSR000362-2"/>
    </source>
</evidence>
<feature type="binding site" evidence="9">
    <location>
        <position position="123"/>
    </location>
    <ligand>
        <name>FAD</name>
        <dbReference type="ChEBI" id="CHEBI:57692"/>
    </ligand>
</feature>
<dbReference type="EMBL" id="BDGI01000001">
    <property type="protein sequence ID" value="GAV26677.1"/>
    <property type="molecule type" value="Genomic_DNA"/>
</dbReference>
<evidence type="ECO:0000256" key="5">
    <source>
        <dbReference type="ARBA" id="ARBA00022827"/>
    </source>
</evidence>
<dbReference type="PIRSF" id="PIRSF000362">
    <property type="entry name" value="FNR"/>
    <property type="match status" value="1"/>
</dbReference>
<name>A0A1Q2YAW3_9ASCO</name>
<evidence type="ECO:0000256" key="7">
    <source>
        <dbReference type="ARBA" id="ARBA00023002"/>
    </source>
</evidence>
<feature type="binding site" evidence="10">
    <location>
        <position position="330"/>
    </location>
    <ligand>
        <name>NADP(+)</name>
        <dbReference type="ChEBI" id="CHEBI:58349"/>
    </ligand>
</feature>
<gene>
    <name evidence="11" type="ORF">PMKS-000132</name>
</gene>
<feature type="binding site" evidence="9">
    <location>
        <position position="490"/>
    </location>
    <ligand>
        <name>FAD</name>
        <dbReference type="ChEBI" id="CHEBI:57692"/>
    </ligand>
</feature>
<dbReference type="PANTHER" id="PTHR48467">
    <property type="entry name" value="GLUTAMATE SYNTHASE 1 [NADH], CHLOROPLASTIC-LIKE"/>
    <property type="match status" value="1"/>
</dbReference>
<evidence type="ECO:0000256" key="6">
    <source>
        <dbReference type="ARBA" id="ARBA00022857"/>
    </source>
</evidence>
<evidence type="ECO:0000256" key="8">
    <source>
        <dbReference type="ARBA" id="ARBA00048933"/>
    </source>
</evidence>
<feature type="binding site" evidence="10">
    <location>
        <begin position="273"/>
        <end position="276"/>
    </location>
    <ligand>
        <name>NADP(+)</name>
        <dbReference type="ChEBI" id="CHEBI:58349"/>
    </ligand>
</feature>
<reference evidence="11 12" key="1">
    <citation type="submission" date="2016-08" db="EMBL/GenBank/DDBJ databases">
        <title>Whole genome shotgun sequence of Pichia membranifaciens KS47-1.</title>
        <authorList>
            <person name="Konishi M."/>
            <person name="Ishida M."/>
            <person name="Arakawa T."/>
            <person name="Kato Y."/>
            <person name="Horiuchi J."/>
        </authorList>
    </citation>
    <scope>NUCLEOTIDE SEQUENCE [LARGE SCALE GENOMIC DNA]</scope>
    <source>
        <strain evidence="11 12">KS47-1</strain>
    </source>
</reference>
<dbReference type="Proteomes" id="UP000186136">
    <property type="component" value="Unassembled WGS sequence"/>
</dbReference>
<dbReference type="InterPro" id="IPR055275">
    <property type="entry name" value="Ferredox_Rdtase"/>
</dbReference>
<feature type="binding site" evidence="9">
    <location>
        <begin position="497"/>
        <end position="499"/>
    </location>
    <ligand>
        <name>FAD</name>
        <dbReference type="ChEBI" id="CHEBI:57692"/>
    </ligand>
</feature>